<dbReference type="PROSITE" id="PS00041">
    <property type="entry name" value="HTH_ARAC_FAMILY_1"/>
    <property type="match status" value="1"/>
</dbReference>
<protein>
    <submittedName>
        <fullName evidence="5">Helix-turn-helix domain-containing protein</fullName>
    </submittedName>
</protein>
<feature type="domain" description="HTH araC/xylS-type" evidence="4">
    <location>
        <begin position="241"/>
        <end position="339"/>
    </location>
</feature>
<evidence type="ECO:0000259" key="4">
    <source>
        <dbReference type="PROSITE" id="PS01124"/>
    </source>
</evidence>
<dbReference type="Pfam" id="PF12833">
    <property type="entry name" value="HTH_18"/>
    <property type="match status" value="1"/>
</dbReference>
<evidence type="ECO:0000313" key="6">
    <source>
        <dbReference type="Proteomes" id="UP000463051"/>
    </source>
</evidence>
<dbReference type="Pfam" id="PF10114">
    <property type="entry name" value="PocR"/>
    <property type="match status" value="1"/>
</dbReference>
<keyword evidence="6" id="KW-1185">Reference proteome</keyword>
<dbReference type="InterPro" id="IPR018060">
    <property type="entry name" value="HTH_AraC"/>
</dbReference>
<evidence type="ECO:0000256" key="2">
    <source>
        <dbReference type="ARBA" id="ARBA00023125"/>
    </source>
</evidence>
<proteinExistence type="predicted"/>
<evidence type="ECO:0000313" key="5">
    <source>
        <dbReference type="EMBL" id="MRN54685.1"/>
    </source>
</evidence>
<dbReference type="InterPro" id="IPR018062">
    <property type="entry name" value="HTH_AraC-typ_CS"/>
</dbReference>
<organism evidence="5 6">
    <name type="scientific">Paenibacillus monticola</name>
    <dbReference type="NCBI Taxonomy" id="2666075"/>
    <lineage>
        <taxon>Bacteria</taxon>
        <taxon>Bacillati</taxon>
        <taxon>Bacillota</taxon>
        <taxon>Bacilli</taxon>
        <taxon>Bacillales</taxon>
        <taxon>Paenibacillaceae</taxon>
        <taxon>Paenibacillus</taxon>
    </lineage>
</organism>
<dbReference type="InterPro" id="IPR018771">
    <property type="entry name" value="PocR_dom"/>
</dbReference>
<dbReference type="PANTHER" id="PTHR43280:SF2">
    <property type="entry name" value="HTH-TYPE TRANSCRIPTIONAL REGULATOR EXSA"/>
    <property type="match status" value="1"/>
</dbReference>
<evidence type="ECO:0000256" key="3">
    <source>
        <dbReference type="ARBA" id="ARBA00023163"/>
    </source>
</evidence>
<keyword evidence="3" id="KW-0804">Transcription</keyword>
<keyword evidence="1" id="KW-0805">Transcription regulation</keyword>
<keyword evidence="2" id="KW-0238">DNA-binding</keyword>
<accession>A0A7X2L2X5</accession>
<dbReference type="PANTHER" id="PTHR43280">
    <property type="entry name" value="ARAC-FAMILY TRANSCRIPTIONAL REGULATOR"/>
    <property type="match status" value="1"/>
</dbReference>
<gene>
    <name evidence="5" type="ORF">GJB61_17005</name>
</gene>
<dbReference type="GO" id="GO:0003700">
    <property type="term" value="F:DNA-binding transcription factor activity"/>
    <property type="evidence" value="ECO:0007669"/>
    <property type="project" value="InterPro"/>
</dbReference>
<reference evidence="5 6" key="1">
    <citation type="submission" date="2019-11" db="EMBL/GenBank/DDBJ databases">
        <title>Paenibacillus monticola sp. nov., a novel PGPR strain isolated from mountain sample in China.</title>
        <authorList>
            <person name="Zhao Q."/>
            <person name="Li H.-P."/>
            <person name="Zhang J.-L."/>
        </authorList>
    </citation>
    <scope>NUCLEOTIDE SEQUENCE [LARGE SCALE GENOMIC DNA]</scope>
    <source>
        <strain evidence="5 6">LC-T2</strain>
    </source>
</reference>
<dbReference type="PROSITE" id="PS01124">
    <property type="entry name" value="HTH_ARAC_FAMILY_2"/>
    <property type="match status" value="1"/>
</dbReference>
<sequence length="368" mass="42042">MIQESLRINKILDLNKWKRLQDSLATVTKLAILTVDYKGNPVTSHSSCQAFCQNVRKDPELLPYCQKCDSRGGLEAVRLNAPYVYLCHFNIVDIAIPITIDDKYIGAVMAGQVKLSDPENGKDLEQIVTSMNKSSHHIKANNLKEYYDNIPTMTYEEVIKISNMLFLLCNYIIEEALNKNLLVEMFEKAAGNDEGINISTILPGYTIKNIESIKKEMTNAIAEAFLKNSNDSNVWTNSVLKPAGDYIYNHKSENISLTHMATLCHISPSYFSRLFAKETGENFSSYLARLKVKWAKQLLEVTDMPIAQISDELGFNEPGYFIKTFKKFEEITPALYRKYYKENQIEKEETALPSFYGPHPFLREIIKQ</sequence>
<name>A0A7X2L2X5_9BACL</name>
<dbReference type="SMART" id="SM00342">
    <property type="entry name" value="HTH_ARAC"/>
    <property type="match status" value="1"/>
</dbReference>
<dbReference type="InterPro" id="IPR009057">
    <property type="entry name" value="Homeodomain-like_sf"/>
</dbReference>
<dbReference type="Proteomes" id="UP000463051">
    <property type="component" value="Unassembled WGS sequence"/>
</dbReference>
<dbReference type="EMBL" id="WJXB01000006">
    <property type="protein sequence ID" value="MRN54685.1"/>
    <property type="molecule type" value="Genomic_DNA"/>
</dbReference>
<dbReference type="AlphaFoldDB" id="A0A7X2L2X5"/>
<dbReference type="GO" id="GO:0043565">
    <property type="term" value="F:sequence-specific DNA binding"/>
    <property type="evidence" value="ECO:0007669"/>
    <property type="project" value="InterPro"/>
</dbReference>
<evidence type="ECO:0000256" key="1">
    <source>
        <dbReference type="ARBA" id="ARBA00023015"/>
    </source>
</evidence>
<comment type="caution">
    <text evidence="5">The sequence shown here is derived from an EMBL/GenBank/DDBJ whole genome shotgun (WGS) entry which is preliminary data.</text>
</comment>
<dbReference type="Gene3D" id="1.10.10.60">
    <property type="entry name" value="Homeodomain-like"/>
    <property type="match status" value="2"/>
</dbReference>
<dbReference type="RefSeq" id="WP_154120031.1">
    <property type="nucleotide sequence ID" value="NZ_WJXB01000006.1"/>
</dbReference>
<dbReference type="SUPFAM" id="SSF46689">
    <property type="entry name" value="Homeodomain-like"/>
    <property type="match status" value="2"/>
</dbReference>